<comment type="function">
    <text evidence="5 6">This protein is located at the 30S-50S ribosomal subunit interface and may play a role in the structure and function of the aminoacyl-tRNA binding site.</text>
</comment>
<keyword evidence="3 5" id="KW-0687">Ribonucleoprotein</keyword>
<keyword evidence="2 5" id="KW-0689">Ribosomal protein</keyword>
<dbReference type="Pfam" id="PF01245">
    <property type="entry name" value="Ribosomal_L19"/>
    <property type="match status" value="1"/>
</dbReference>
<dbReference type="PRINTS" id="PR00061">
    <property type="entry name" value="RIBOSOMALL19"/>
</dbReference>
<reference evidence="7" key="1">
    <citation type="submission" date="2020-07" db="EMBL/GenBank/DDBJ databases">
        <title>Huge and variable diversity of episymbiotic CPR bacteria and DPANN archaea in groundwater ecosystems.</title>
        <authorList>
            <person name="He C.Y."/>
            <person name="Keren R."/>
            <person name="Whittaker M."/>
            <person name="Farag I.F."/>
            <person name="Doudna J."/>
            <person name="Cate J.H.D."/>
            <person name="Banfield J.F."/>
        </authorList>
    </citation>
    <scope>NUCLEOTIDE SEQUENCE</scope>
    <source>
        <strain evidence="7">NC_groundwater_193_Ag_S-0.1um_51_7</strain>
    </source>
</reference>
<dbReference type="InterPro" id="IPR038657">
    <property type="entry name" value="Ribosomal_bL19_sf"/>
</dbReference>
<dbReference type="PANTHER" id="PTHR15680">
    <property type="entry name" value="RIBOSOMAL PROTEIN L19"/>
    <property type="match status" value="1"/>
</dbReference>
<evidence type="ECO:0000256" key="5">
    <source>
        <dbReference type="HAMAP-Rule" id="MF_00402"/>
    </source>
</evidence>
<dbReference type="InterPro" id="IPR008991">
    <property type="entry name" value="Translation_prot_SH3-like_sf"/>
</dbReference>
<comment type="similarity">
    <text evidence="1 5 6">Belongs to the bacterial ribosomal protein bL19 family.</text>
</comment>
<dbReference type="PANTHER" id="PTHR15680:SF9">
    <property type="entry name" value="LARGE RIBOSOMAL SUBUNIT PROTEIN BL19M"/>
    <property type="match status" value="1"/>
</dbReference>
<dbReference type="InterPro" id="IPR001857">
    <property type="entry name" value="Ribosomal_bL19"/>
</dbReference>
<dbReference type="GO" id="GO:0006412">
    <property type="term" value="P:translation"/>
    <property type="evidence" value="ECO:0007669"/>
    <property type="project" value="UniProtKB-UniRule"/>
</dbReference>
<accession>A0A931SAW9</accession>
<dbReference type="GO" id="GO:0022625">
    <property type="term" value="C:cytosolic large ribosomal subunit"/>
    <property type="evidence" value="ECO:0007669"/>
    <property type="project" value="TreeGrafter"/>
</dbReference>
<evidence type="ECO:0000313" key="7">
    <source>
        <dbReference type="EMBL" id="MBI2096592.1"/>
    </source>
</evidence>
<gene>
    <name evidence="5 7" type="primary">rplS</name>
    <name evidence="7" type="ORF">HYT40_00300</name>
</gene>
<evidence type="ECO:0000256" key="1">
    <source>
        <dbReference type="ARBA" id="ARBA00005781"/>
    </source>
</evidence>
<dbReference type="AlphaFoldDB" id="A0A931SAW9"/>
<dbReference type="EMBL" id="JACOZA010000004">
    <property type="protein sequence ID" value="MBI2096592.1"/>
    <property type="molecule type" value="Genomic_DNA"/>
</dbReference>
<sequence>MTQQLIREFTKPQLRTLRVEIHPGDVVRVMQKIKEGDKFRTQAFEGTVIAAKHGTGVTSTFTVRKVADGYGVERIFPFHSPMIEKIQVVKRANVRRAKLYYIRERAKRDIRKKMKQLRVPTTAPSEESRIE</sequence>
<dbReference type="NCBIfam" id="TIGR01024">
    <property type="entry name" value="rplS_bact"/>
    <property type="match status" value="1"/>
</dbReference>
<proteinExistence type="inferred from homology"/>
<organism evidence="7 8">
    <name type="scientific">Candidatus Sungiibacteriota bacterium</name>
    <dbReference type="NCBI Taxonomy" id="2750080"/>
    <lineage>
        <taxon>Bacteria</taxon>
        <taxon>Candidatus Sungiibacteriota</taxon>
    </lineage>
</organism>
<evidence type="ECO:0000256" key="6">
    <source>
        <dbReference type="RuleBase" id="RU000559"/>
    </source>
</evidence>
<protein>
    <recommendedName>
        <fullName evidence="4 5">Large ribosomal subunit protein bL19</fullName>
    </recommendedName>
</protein>
<dbReference type="Proteomes" id="UP000724148">
    <property type="component" value="Unassembled WGS sequence"/>
</dbReference>
<evidence type="ECO:0000256" key="3">
    <source>
        <dbReference type="ARBA" id="ARBA00023274"/>
    </source>
</evidence>
<dbReference type="Gene3D" id="2.30.30.790">
    <property type="match status" value="1"/>
</dbReference>
<dbReference type="SUPFAM" id="SSF50104">
    <property type="entry name" value="Translation proteins SH3-like domain"/>
    <property type="match status" value="1"/>
</dbReference>
<comment type="caution">
    <text evidence="7">The sequence shown here is derived from an EMBL/GenBank/DDBJ whole genome shotgun (WGS) entry which is preliminary data.</text>
</comment>
<evidence type="ECO:0000313" key="8">
    <source>
        <dbReference type="Proteomes" id="UP000724148"/>
    </source>
</evidence>
<evidence type="ECO:0000256" key="2">
    <source>
        <dbReference type="ARBA" id="ARBA00022980"/>
    </source>
</evidence>
<dbReference type="GO" id="GO:0003735">
    <property type="term" value="F:structural constituent of ribosome"/>
    <property type="evidence" value="ECO:0007669"/>
    <property type="project" value="InterPro"/>
</dbReference>
<dbReference type="HAMAP" id="MF_00402">
    <property type="entry name" value="Ribosomal_bL19"/>
    <property type="match status" value="1"/>
</dbReference>
<name>A0A931SAW9_9BACT</name>
<evidence type="ECO:0000256" key="4">
    <source>
        <dbReference type="ARBA" id="ARBA00035171"/>
    </source>
</evidence>